<reference evidence="2" key="1">
    <citation type="journal article" date="2008" name="J. Virol.">
        <title>Structure of the acidianus filamentous virus 3 and comparative genomics of related archaeal lipothrixviruses.</title>
        <authorList>
            <person name="Vestergaard G."/>
            <person name="Aramayo R."/>
            <person name="Basta T."/>
            <person name="Haring M."/>
            <person name="Peng X."/>
            <person name="Brugger K."/>
            <person name="Chen L."/>
            <person name="Rachel R."/>
            <person name="Boisset N."/>
            <person name="Garrett R.A."/>
            <person name="Prangishvili D."/>
        </authorList>
    </citation>
    <scope>NUCLEOTIDE SEQUENCE [LARGE SCALE GENOMIC DNA]</scope>
</reference>
<dbReference type="OrthoDB" id="17527at10239"/>
<sequence>MESQIEVLPYPAFQLKGINQWVYKIILGKEERVIDCQKYASNSGMTSHGCYKIEINENGEISAKLTRGLWIINWKKMSFEADFKLTRENLLIEQNFIATYGDLLKKYLDTERKYLAKFDNYSINIFIARKAPTIQLQPTVTQGNLEIYSIPNIPENIKFVKGQLEYYNHYTETAIEHIGIYDGILIKIDETTEIKSKDHNPIQLKPGAYILVHPPPAID</sequence>
<accession>A7WKH1</accession>
<dbReference type="GeneID" id="5797891"/>
<dbReference type="KEGG" id="vg:5797891"/>
<dbReference type="RefSeq" id="YP_001604175.1">
    <property type="nucleotide sequence ID" value="NC_010152.1"/>
</dbReference>
<dbReference type="Proteomes" id="UP000001308">
    <property type="component" value="Segment"/>
</dbReference>
<protein>
    <submittedName>
        <fullName evidence="1">Uncharacterized protein</fullName>
    </submittedName>
</protein>
<keyword evidence="2" id="KW-1185">Reference proteome</keyword>
<proteinExistence type="predicted"/>
<evidence type="ECO:0000313" key="2">
    <source>
        <dbReference type="Proteomes" id="UP000001308"/>
    </source>
</evidence>
<organism evidence="1 2">
    <name type="scientific">Betalipothrixvirus pozzuoliense</name>
    <dbReference type="NCBI Taxonomy" id="346882"/>
    <lineage>
        <taxon>Viruses</taxon>
        <taxon>Adnaviria</taxon>
        <taxon>Zilligvirae</taxon>
        <taxon>Taleaviricota</taxon>
        <taxon>Tokiviricetes</taxon>
        <taxon>Ligamenvirales</taxon>
        <taxon>Lipothrixviridae</taxon>
        <taxon>Betalipothrixvirus</taxon>
    </lineage>
</organism>
<evidence type="ECO:0000313" key="1">
    <source>
        <dbReference type="EMBL" id="CAJ31571.1"/>
    </source>
</evidence>
<dbReference type="EMBL" id="AM087121">
    <property type="protein sequence ID" value="CAJ31571.1"/>
    <property type="molecule type" value="Genomic_DNA"/>
</dbReference>
<name>A7WKH1_9VIRU</name>